<dbReference type="RefSeq" id="XP_018165022.1">
    <property type="nucleotide sequence ID" value="XM_018296660.1"/>
</dbReference>
<keyword evidence="3" id="KW-1185">Reference proteome</keyword>
<evidence type="ECO:0008006" key="4">
    <source>
        <dbReference type="Google" id="ProtNLM"/>
    </source>
</evidence>
<dbReference type="GeneID" id="28860767"/>
<evidence type="ECO:0000256" key="1">
    <source>
        <dbReference type="SAM" id="Phobius"/>
    </source>
</evidence>
<dbReference type="InterPro" id="IPR025444">
    <property type="entry name" value="Monooxy_af470"/>
</dbReference>
<keyword evidence="1" id="KW-0472">Membrane</keyword>
<reference evidence="3" key="1">
    <citation type="journal article" date="2017" name="BMC Genomics">
        <title>Gapless genome assembly of Colletotrichum higginsianum reveals chromosome structure and association of transposable elements with secondary metabolite gene clusters.</title>
        <authorList>
            <person name="Dallery J.-F."/>
            <person name="Lapalu N."/>
            <person name="Zampounis A."/>
            <person name="Pigne S."/>
            <person name="Luyten I."/>
            <person name="Amselem J."/>
            <person name="Wittenberg A.H.J."/>
            <person name="Zhou S."/>
            <person name="de Queiroz M.V."/>
            <person name="Robin G.P."/>
            <person name="Auger A."/>
            <person name="Hainaut M."/>
            <person name="Henrissat B."/>
            <person name="Kim K.-T."/>
            <person name="Lee Y.-H."/>
            <person name="Lespinet O."/>
            <person name="Schwartz D.C."/>
            <person name="Thon M.R."/>
            <person name="O'Connell R.J."/>
        </authorList>
    </citation>
    <scope>NUCLEOTIDE SEQUENCE [LARGE SCALE GENOMIC DNA]</scope>
    <source>
        <strain evidence="3">IMI 349063</strain>
    </source>
</reference>
<keyword evidence="1" id="KW-0812">Transmembrane</keyword>
<feature type="transmembrane region" description="Helical" evidence="1">
    <location>
        <begin position="40"/>
        <end position="57"/>
    </location>
</feature>
<dbReference type="KEGG" id="chig:CH63R_01685"/>
<dbReference type="Pfam" id="PF13826">
    <property type="entry name" value="Monooxy_af470-like"/>
    <property type="match status" value="1"/>
</dbReference>
<comment type="caution">
    <text evidence="2">The sequence shown here is derived from an EMBL/GenBank/DDBJ whole genome shotgun (WGS) entry which is preliminary data.</text>
</comment>
<evidence type="ECO:0000313" key="3">
    <source>
        <dbReference type="Proteomes" id="UP000092177"/>
    </source>
</evidence>
<dbReference type="Proteomes" id="UP000092177">
    <property type="component" value="Chromosome 1"/>
</dbReference>
<dbReference type="OrthoDB" id="3202396at2759"/>
<sequence length="291" mass="32129">MDSEKTKTGRFNGIFKPTAVPLWMPLYNPSPLLFKDSFKLTTLFVIGALFQCGLFVILPSKYAVVPASALALSSIVSTVLETRASKLNQYAEGVVPGRTTAQIPDPATGIIPGVAASKSLIVFHLGVRFNHPLGLLSPGGREIGAYFQQMNDDLQKRATEYGLYHMSNWLGADSARNNTVLNIYYFRDTAGLHRFAHDAIHRKGWDWYNGFNQKQKHIGIFHETFVTAPQHYETIYGNMKPTLLGAASLECNSEETGDKVWVNTLVSADAGPLRGMTRRMGNKDAPLDAYA</sequence>
<organism evidence="2 3">
    <name type="scientific">Colletotrichum higginsianum (strain IMI 349063)</name>
    <name type="common">Crucifer anthracnose fungus</name>
    <dbReference type="NCBI Taxonomy" id="759273"/>
    <lineage>
        <taxon>Eukaryota</taxon>
        <taxon>Fungi</taxon>
        <taxon>Dikarya</taxon>
        <taxon>Ascomycota</taxon>
        <taxon>Pezizomycotina</taxon>
        <taxon>Sordariomycetes</taxon>
        <taxon>Hypocreomycetidae</taxon>
        <taxon>Glomerellales</taxon>
        <taxon>Glomerellaceae</taxon>
        <taxon>Colletotrichum</taxon>
        <taxon>Colletotrichum destructivum species complex</taxon>
    </lineage>
</organism>
<evidence type="ECO:0000313" key="2">
    <source>
        <dbReference type="EMBL" id="OBR16505.1"/>
    </source>
</evidence>
<dbReference type="EMBL" id="LTAN01000001">
    <property type="protein sequence ID" value="OBR16505.1"/>
    <property type="molecule type" value="Genomic_DNA"/>
</dbReference>
<proteinExistence type="predicted"/>
<name>A0A1B7YWT7_COLHI</name>
<protein>
    <recommendedName>
        <fullName evidence="4">Monooxygenase</fullName>
    </recommendedName>
</protein>
<accession>A0A1B7YWT7</accession>
<gene>
    <name evidence="2" type="ORF">CH63R_01685</name>
</gene>
<keyword evidence="1" id="KW-1133">Transmembrane helix</keyword>
<dbReference type="VEuPathDB" id="FungiDB:CH63R_01685"/>
<dbReference type="AlphaFoldDB" id="A0A1B7YWT7"/>